<evidence type="ECO:0000256" key="2">
    <source>
        <dbReference type="SAM" id="SignalP"/>
    </source>
</evidence>
<feature type="signal peptide" evidence="2">
    <location>
        <begin position="1"/>
        <end position="16"/>
    </location>
</feature>
<feature type="compositionally biased region" description="Low complexity" evidence="1">
    <location>
        <begin position="73"/>
        <end position="92"/>
    </location>
</feature>
<dbReference type="Proteomes" id="UP000739411">
    <property type="component" value="Unassembled WGS sequence"/>
</dbReference>
<name>A0A935JYG0_9RHOO</name>
<dbReference type="PROSITE" id="PS51257">
    <property type="entry name" value="PROKAR_LIPOPROTEIN"/>
    <property type="match status" value="1"/>
</dbReference>
<feature type="compositionally biased region" description="Basic and acidic residues" evidence="1">
    <location>
        <begin position="98"/>
        <end position="109"/>
    </location>
</feature>
<feature type="chain" id="PRO_5036838742" description="Outer membrane protein assembly factor BamE" evidence="2">
    <location>
        <begin position="17"/>
        <end position="203"/>
    </location>
</feature>
<dbReference type="AlphaFoldDB" id="A0A935JYG0"/>
<gene>
    <name evidence="3" type="ORF">IPJ38_14540</name>
</gene>
<feature type="compositionally biased region" description="Pro residues" evidence="1">
    <location>
        <begin position="28"/>
        <end position="41"/>
    </location>
</feature>
<accession>A0A935JYG0</accession>
<evidence type="ECO:0000256" key="1">
    <source>
        <dbReference type="SAM" id="MobiDB-lite"/>
    </source>
</evidence>
<keyword evidence="2" id="KW-0732">Signal</keyword>
<evidence type="ECO:0008006" key="5">
    <source>
        <dbReference type="Google" id="ProtNLM"/>
    </source>
</evidence>
<sequence>MKASSIALLLSIAVLAGGCATKETKSEPAPPVSTTTPPPDQPIAQSADCQPTKNTKTTNKGKKGSKPAAADCPAPVKATPAPAPVAEAPAAKSGKPSEPGKPRMMKSRDGTFEGEVYGNIPAGSKWSRLIIGMDQTEVERILGGTSHDVRVMPTGKAFIPFYYGTDRHRYEVVYRGQGSVSYTGGSWGGGRGVLMMINYDPNI</sequence>
<dbReference type="EMBL" id="JADJMS010000032">
    <property type="protein sequence ID" value="MBK7416138.1"/>
    <property type="molecule type" value="Genomic_DNA"/>
</dbReference>
<protein>
    <recommendedName>
        <fullName evidence="5">Outer membrane protein assembly factor BamE</fullName>
    </recommendedName>
</protein>
<organism evidence="3 4">
    <name type="scientific">Candidatus Dechloromonas phosphorivorans</name>
    <dbReference type="NCBI Taxonomy" id="2899244"/>
    <lineage>
        <taxon>Bacteria</taxon>
        <taxon>Pseudomonadati</taxon>
        <taxon>Pseudomonadota</taxon>
        <taxon>Betaproteobacteria</taxon>
        <taxon>Rhodocyclales</taxon>
        <taxon>Azonexaceae</taxon>
        <taxon>Dechloromonas</taxon>
    </lineage>
</organism>
<evidence type="ECO:0000313" key="3">
    <source>
        <dbReference type="EMBL" id="MBK7416138.1"/>
    </source>
</evidence>
<proteinExistence type="predicted"/>
<evidence type="ECO:0000313" key="4">
    <source>
        <dbReference type="Proteomes" id="UP000739411"/>
    </source>
</evidence>
<comment type="caution">
    <text evidence="3">The sequence shown here is derived from an EMBL/GenBank/DDBJ whole genome shotgun (WGS) entry which is preliminary data.</text>
</comment>
<reference evidence="3 4" key="1">
    <citation type="submission" date="2020-10" db="EMBL/GenBank/DDBJ databases">
        <title>Connecting structure to function with the recovery of over 1000 high-quality activated sludge metagenome-assembled genomes encoding full-length rRNA genes using long-read sequencing.</title>
        <authorList>
            <person name="Singleton C.M."/>
            <person name="Petriglieri F."/>
            <person name="Kristensen J.M."/>
            <person name="Kirkegaard R.H."/>
            <person name="Michaelsen T.Y."/>
            <person name="Andersen M.H."/>
            <person name="Karst S.M."/>
            <person name="Dueholm M.S."/>
            <person name="Nielsen P.H."/>
            <person name="Albertsen M."/>
        </authorList>
    </citation>
    <scope>NUCLEOTIDE SEQUENCE [LARGE SCALE GENOMIC DNA]</scope>
    <source>
        <strain evidence="3">EsbW_18-Q3-R4-48_BATAC.463</strain>
    </source>
</reference>
<feature type="region of interest" description="Disordered" evidence="1">
    <location>
        <begin position="22"/>
        <end position="109"/>
    </location>
</feature>